<dbReference type="EMBL" id="PXOH01000011">
    <property type="protein sequence ID" value="PSF37061.1"/>
    <property type="molecule type" value="Genomic_DNA"/>
</dbReference>
<sequence length="150" mass="18506">MNNFIQDRKKLHNPSNLRYMNDYRSDVTSRFWEKVMIQDNSTNDYQSIEYIFQVIQDYQKIQFSELLKKILKKKEVSIKKLFYKLQEQNYYMNRESLYRYFNSNPKCNRFPPKSFILAFSKALHLSVEQTQLLLNFWLHYKFIKKCNCNH</sequence>
<gene>
    <name evidence="1" type="ORF">C7H19_11505</name>
</gene>
<accession>A0A2T1LXH2</accession>
<dbReference type="AlphaFoldDB" id="A0A2T1LXH2"/>
<reference evidence="1 2" key="1">
    <citation type="submission" date="2018-03" db="EMBL/GenBank/DDBJ databases">
        <title>The ancient ancestry and fast evolution of plastids.</title>
        <authorList>
            <person name="Moore K.R."/>
            <person name="Magnabosco C."/>
            <person name="Momper L."/>
            <person name="Gold D.A."/>
            <person name="Bosak T."/>
            <person name="Fournier G.P."/>
        </authorList>
    </citation>
    <scope>NUCLEOTIDE SEQUENCE [LARGE SCALE GENOMIC DNA]</scope>
    <source>
        <strain evidence="1 2">CCALA 016</strain>
    </source>
</reference>
<proteinExistence type="predicted"/>
<dbReference type="Proteomes" id="UP000239001">
    <property type="component" value="Unassembled WGS sequence"/>
</dbReference>
<evidence type="ECO:0000313" key="1">
    <source>
        <dbReference type="EMBL" id="PSF37061.1"/>
    </source>
</evidence>
<evidence type="ECO:0000313" key="2">
    <source>
        <dbReference type="Proteomes" id="UP000239001"/>
    </source>
</evidence>
<protein>
    <submittedName>
        <fullName evidence="1">Uncharacterized protein</fullName>
    </submittedName>
</protein>
<reference evidence="1 2" key="2">
    <citation type="submission" date="2018-03" db="EMBL/GenBank/DDBJ databases">
        <authorList>
            <person name="Keele B.F."/>
        </authorList>
    </citation>
    <scope>NUCLEOTIDE SEQUENCE [LARGE SCALE GENOMIC DNA]</scope>
    <source>
        <strain evidence="1 2">CCALA 016</strain>
    </source>
</reference>
<organism evidence="1 2">
    <name type="scientific">Aphanothece hegewaldii CCALA 016</name>
    <dbReference type="NCBI Taxonomy" id="2107694"/>
    <lineage>
        <taxon>Bacteria</taxon>
        <taxon>Bacillati</taxon>
        <taxon>Cyanobacteriota</taxon>
        <taxon>Cyanophyceae</taxon>
        <taxon>Oscillatoriophycideae</taxon>
        <taxon>Chroococcales</taxon>
        <taxon>Aphanothecaceae</taxon>
        <taxon>Aphanothece</taxon>
    </lineage>
</organism>
<keyword evidence="2" id="KW-1185">Reference proteome</keyword>
<name>A0A2T1LXH2_9CHRO</name>
<comment type="caution">
    <text evidence="1">The sequence shown here is derived from an EMBL/GenBank/DDBJ whole genome shotgun (WGS) entry which is preliminary data.</text>
</comment>